<proteinExistence type="predicted"/>
<reference evidence="1 2" key="1">
    <citation type="submission" date="2015-02" db="EMBL/GenBank/DDBJ databases">
        <title>Draft genome sequences of ten Microbacterium spp. with emphasis on heavy metal contaminated environments.</title>
        <authorList>
            <person name="Corretto E."/>
        </authorList>
    </citation>
    <scope>NUCLEOTIDE SEQUENCE [LARGE SCALE GENOMIC DNA]</scope>
    <source>
        <strain evidence="1 2">DSM 8608</strain>
    </source>
</reference>
<comment type="caution">
    <text evidence="1">The sequence shown here is derived from an EMBL/GenBank/DDBJ whole genome shotgun (WGS) entry which is preliminary data.</text>
</comment>
<organism evidence="1 2">
    <name type="scientific">Microbacterium trichothecenolyticum</name>
    <name type="common">Aureobacterium trichothecenolyticum</name>
    <dbReference type="NCBI Taxonomy" id="69370"/>
    <lineage>
        <taxon>Bacteria</taxon>
        <taxon>Bacillati</taxon>
        <taxon>Actinomycetota</taxon>
        <taxon>Actinomycetes</taxon>
        <taxon>Micrococcales</taxon>
        <taxon>Microbacteriaceae</taxon>
        <taxon>Microbacterium</taxon>
    </lineage>
</organism>
<sequence>MITVDQQNLVFEPLDESAWRLCDTNIDEHDAARLVAYVERVDGGYEAIWLGLGMRPGWYASRDDVLTTARGLRRPDVTMTQSQPDPIARVAPV</sequence>
<dbReference type="EMBL" id="JYJA01000022">
    <property type="protein sequence ID" value="KJL45011.1"/>
    <property type="molecule type" value="Genomic_DNA"/>
</dbReference>
<dbReference type="OrthoDB" id="5078000at2"/>
<keyword evidence="2" id="KW-1185">Reference proteome</keyword>
<protein>
    <submittedName>
        <fullName evidence="1">Uncharacterized protein</fullName>
    </submittedName>
</protein>
<dbReference type="RefSeq" id="WP_052676664.1">
    <property type="nucleotide sequence ID" value="NZ_JYJA01000022.1"/>
</dbReference>
<gene>
    <name evidence="1" type="ORF">RS82_00521</name>
</gene>
<dbReference type="AlphaFoldDB" id="A0A0M2HKT2"/>
<accession>A0A0M2HKT2</accession>
<name>A0A0M2HKT2_MICTR</name>
<dbReference type="PATRIC" id="fig|69370.6.peg.545"/>
<evidence type="ECO:0000313" key="1">
    <source>
        <dbReference type="EMBL" id="KJL45011.1"/>
    </source>
</evidence>
<dbReference type="Proteomes" id="UP000034098">
    <property type="component" value="Unassembled WGS sequence"/>
</dbReference>
<evidence type="ECO:0000313" key="2">
    <source>
        <dbReference type="Proteomes" id="UP000034098"/>
    </source>
</evidence>